<evidence type="ECO:0000313" key="3">
    <source>
        <dbReference type="Proteomes" id="UP000275846"/>
    </source>
</evidence>
<keyword evidence="3" id="KW-1185">Reference proteome</keyword>
<name>A0A183SZ27_SCHSO</name>
<reference evidence="2 3" key="2">
    <citation type="submission" date="2018-11" db="EMBL/GenBank/DDBJ databases">
        <authorList>
            <consortium name="Pathogen Informatics"/>
        </authorList>
    </citation>
    <scope>NUCLEOTIDE SEQUENCE [LARGE SCALE GENOMIC DNA]</scope>
    <source>
        <strain evidence="2 3">NST_G2</strain>
    </source>
</reference>
<gene>
    <name evidence="2" type="ORF">SSLN_LOCUS9475</name>
</gene>
<dbReference type="AlphaFoldDB" id="A0A183SZ27"/>
<dbReference type="Pfam" id="PF00078">
    <property type="entry name" value="RVT_1"/>
    <property type="match status" value="1"/>
</dbReference>
<organism evidence="4">
    <name type="scientific">Schistocephalus solidus</name>
    <name type="common">Tapeworm</name>
    <dbReference type="NCBI Taxonomy" id="70667"/>
    <lineage>
        <taxon>Eukaryota</taxon>
        <taxon>Metazoa</taxon>
        <taxon>Spiralia</taxon>
        <taxon>Lophotrochozoa</taxon>
        <taxon>Platyhelminthes</taxon>
        <taxon>Cestoda</taxon>
        <taxon>Eucestoda</taxon>
        <taxon>Diphyllobothriidea</taxon>
        <taxon>Diphyllobothriidae</taxon>
        <taxon>Schistocephalus</taxon>
    </lineage>
</organism>
<dbReference type="WBParaSite" id="SSLN_0000983501-mRNA-1">
    <property type="protein sequence ID" value="SSLN_0000983501-mRNA-1"/>
    <property type="gene ID" value="SSLN_0000983501"/>
</dbReference>
<dbReference type="Proteomes" id="UP000275846">
    <property type="component" value="Unassembled WGS sequence"/>
</dbReference>
<dbReference type="OrthoDB" id="786357at2759"/>
<evidence type="ECO:0000313" key="2">
    <source>
        <dbReference type="EMBL" id="VDL95860.1"/>
    </source>
</evidence>
<evidence type="ECO:0000313" key="4">
    <source>
        <dbReference type="WBParaSite" id="SSLN_0000983501-mRNA-1"/>
    </source>
</evidence>
<dbReference type="EMBL" id="UYSU01035263">
    <property type="protein sequence ID" value="VDL95860.1"/>
    <property type="molecule type" value="Genomic_DNA"/>
</dbReference>
<dbReference type="PANTHER" id="PTHR47027:SF26">
    <property type="entry name" value="REVERSE TRANSCRIPTASE DOMAIN-CONTAINING PROTEIN"/>
    <property type="match status" value="1"/>
</dbReference>
<dbReference type="STRING" id="70667.A0A183SZ27"/>
<protein>
    <submittedName>
        <fullName evidence="4">Reverse transcriptase domain-containing protein</fullName>
    </submittedName>
</protein>
<sequence length="205" mass="23195">MLRWPSLAGIQLSPVAPRSWVLPSGHTPWNRHDRRAKPGEGIRCCKKGDHQLCDKHRGTSLQNLAGKIFARILLNRLNGPLEQGLLPKSQCGFRRHRGTTYMVFAPRRFQEKCQEMRTNLCTFVDLKKAFDTVNRDGLWKVMQNFGCPEQFTHMVRQLHDGMTASVTDNGTVSKAFAVTNENSKAVYGPHPVQSHVLCYADGRLP</sequence>
<dbReference type="PANTHER" id="PTHR47027">
    <property type="entry name" value="REVERSE TRANSCRIPTASE DOMAIN-CONTAINING PROTEIN"/>
    <property type="match status" value="1"/>
</dbReference>
<feature type="domain" description="Reverse transcriptase" evidence="1">
    <location>
        <begin position="46"/>
        <end position="165"/>
    </location>
</feature>
<proteinExistence type="predicted"/>
<accession>A0A183SZ27</accession>
<dbReference type="InterPro" id="IPR000477">
    <property type="entry name" value="RT_dom"/>
</dbReference>
<evidence type="ECO:0000259" key="1">
    <source>
        <dbReference type="Pfam" id="PF00078"/>
    </source>
</evidence>
<reference evidence="4" key="1">
    <citation type="submission" date="2016-06" db="UniProtKB">
        <authorList>
            <consortium name="WormBaseParasite"/>
        </authorList>
    </citation>
    <scope>IDENTIFICATION</scope>
</reference>